<keyword evidence="2" id="KW-0479">Metal-binding</keyword>
<feature type="binding site" evidence="6">
    <location>
        <begin position="12"/>
        <end position="17"/>
    </location>
    <ligand>
        <name>ATP</name>
        <dbReference type="ChEBI" id="CHEBI:30616"/>
    </ligand>
</feature>
<comment type="function">
    <text evidence="6">ATPase that binds to both the 70S ribosome and the 50S ribosomal subunit in a nucleotide-independent manner.</text>
</comment>
<dbReference type="FunFam" id="1.10.150.300:FF:000001">
    <property type="entry name" value="Ribosome-binding ATPase YchF"/>
    <property type="match status" value="1"/>
</dbReference>
<evidence type="ECO:0000256" key="6">
    <source>
        <dbReference type="HAMAP-Rule" id="MF_00944"/>
    </source>
</evidence>
<dbReference type="PIRSF" id="PIRSF006641">
    <property type="entry name" value="CHP00092"/>
    <property type="match status" value="1"/>
</dbReference>
<gene>
    <name evidence="6" type="primary">ychF</name>
    <name evidence="9" type="ORF">UV20_C0013G0003</name>
</gene>
<dbReference type="InterPro" id="IPR012675">
    <property type="entry name" value="Beta-grasp_dom_sf"/>
</dbReference>
<dbReference type="PANTHER" id="PTHR23305:SF18">
    <property type="entry name" value="OBG-TYPE G DOMAIN-CONTAINING PROTEIN"/>
    <property type="match status" value="1"/>
</dbReference>
<reference evidence="9 10" key="1">
    <citation type="journal article" date="2015" name="Nature">
        <title>rRNA introns, odd ribosomes, and small enigmatic genomes across a large radiation of phyla.</title>
        <authorList>
            <person name="Brown C.T."/>
            <person name="Hug L.A."/>
            <person name="Thomas B.C."/>
            <person name="Sharon I."/>
            <person name="Castelle C.J."/>
            <person name="Singh A."/>
            <person name="Wilkins M.J."/>
            <person name="Williams K.H."/>
            <person name="Banfield J.F."/>
        </authorList>
    </citation>
    <scope>NUCLEOTIDE SEQUENCE [LARGE SCALE GENOMIC DNA]</scope>
</reference>
<dbReference type="InterPro" id="IPR027417">
    <property type="entry name" value="P-loop_NTPase"/>
</dbReference>
<evidence type="ECO:0000256" key="5">
    <source>
        <dbReference type="ARBA" id="ARBA00022842"/>
    </source>
</evidence>
<dbReference type="Gene3D" id="1.10.150.300">
    <property type="entry name" value="TGS-like domain"/>
    <property type="match status" value="1"/>
</dbReference>
<dbReference type="PANTHER" id="PTHR23305">
    <property type="entry name" value="OBG GTPASE FAMILY"/>
    <property type="match status" value="1"/>
</dbReference>
<dbReference type="InterPro" id="IPR041706">
    <property type="entry name" value="YchF_N"/>
</dbReference>
<dbReference type="InterPro" id="IPR006073">
    <property type="entry name" value="GTP-bd"/>
</dbReference>
<feature type="domain" description="OBG-type G" evidence="7">
    <location>
        <begin position="3"/>
        <end position="273"/>
    </location>
</feature>
<dbReference type="SUPFAM" id="SSF52540">
    <property type="entry name" value="P-loop containing nucleoside triphosphate hydrolases"/>
    <property type="match status" value="1"/>
</dbReference>
<dbReference type="InterPro" id="IPR004396">
    <property type="entry name" value="ATPase_YchF/OLA1"/>
</dbReference>
<dbReference type="GO" id="GO:0005524">
    <property type="term" value="F:ATP binding"/>
    <property type="evidence" value="ECO:0007669"/>
    <property type="project" value="UniProtKB-UniRule"/>
</dbReference>
<feature type="domain" description="TGS" evidence="8">
    <location>
        <begin position="273"/>
        <end position="356"/>
    </location>
</feature>
<evidence type="ECO:0000313" key="9">
    <source>
        <dbReference type="EMBL" id="KKS56385.1"/>
    </source>
</evidence>
<dbReference type="NCBIfam" id="TIGR00092">
    <property type="entry name" value="redox-regulated ATPase YchF"/>
    <property type="match status" value="1"/>
</dbReference>
<dbReference type="Gene3D" id="3.40.50.300">
    <property type="entry name" value="P-loop containing nucleotide triphosphate hydrolases"/>
    <property type="match status" value="1"/>
</dbReference>
<keyword evidence="5" id="KW-0460">Magnesium</keyword>
<evidence type="ECO:0000256" key="2">
    <source>
        <dbReference type="ARBA" id="ARBA00022723"/>
    </source>
</evidence>
<comment type="caution">
    <text evidence="9">The sequence shown here is derived from an EMBL/GenBank/DDBJ whole genome shotgun (WGS) entry which is preliminary data.</text>
</comment>
<comment type="similarity">
    <text evidence="6">Belongs to the TRAFAC class OBG-HflX-like GTPase superfamily. OBG GTPase family. YchF/OLA1 subfamily.</text>
</comment>
<dbReference type="Pfam" id="PF06071">
    <property type="entry name" value="YchF-GTPase_C"/>
    <property type="match status" value="1"/>
</dbReference>
<name>A0A0G1A5V5_9BACT</name>
<dbReference type="GO" id="GO:0005737">
    <property type="term" value="C:cytoplasm"/>
    <property type="evidence" value="ECO:0007669"/>
    <property type="project" value="TreeGrafter"/>
</dbReference>
<dbReference type="HAMAP" id="MF_00944">
    <property type="entry name" value="YchF_OLA1_ATPase"/>
    <property type="match status" value="1"/>
</dbReference>
<dbReference type="GO" id="GO:0046872">
    <property type="term" value="F:metal ion binding"/>
    <property type="evidence" value="ECO:0007669"/>
    <property type="project" value="UniProtKB-KW"/>
</dbReference>
<sequence length="358" mass="39322">MSFSIGIVGLPNVGKSTLFKALTKKQALIANYPFATIDPNVGIVEVPDERLKPLAKISESVKVVPTTIEFVDIAGLVKGASKGEGLGNKFLSHIREVAAIVQVVRGFSDPDIIHVHSRVSPNDDLEIIGLELALADLETAKKHMSELKSKAKSGSNLILDQEISLFERIIKFLEEGKALRNLSLTDDEKKSVKSFSFLTLKPMIAVLNVDEPEKQKEQTLTLNFDGPIIEISAKLEAELADLNPDEAKEYMDSLGLKQTGLDKLILAGYQLLDLITFLTSGPQETRAWTVKKGAKAPQAAGVIHSDFEKSFIRGEIVNWKDFLECGGWAKIKESGKMRLEGKDYVMQDGDVCFFHVGV</sequence>
<dbReference type="InterPro" id="IPR031167">
    <property type="entry name" value="G_OBG"/>
</dbReference>
<dbReference type="PATRIC" id="fig|1619039.3.peg.1056"/>
<dbReference type="PROSITE" id="PS51880">
    <property type="entry name" value="TGS"/>
    <property type="match status" value="1"/>
</dbReference>
<evidence type="ECO:0000256" key="4">
    <source>
        <dbReference type="ARBA" id="ARBA00022840"/>
    </source>
</evidence>
<dbReference type="InterPro" id="IPR004095">
    <property type="entry name" value="TGS"/>
</dbReference>
<dbReference type="InterPro" id="IPR023192">
    <property type="entry name" value="TGS-like_dom_sf"/>
</dbReference>
<dbReference type="Proteomes" id="UP000034837">
    <property type="component" value="Unassembled WGS sequence"/>
</dbReference>
<dbReference type="EMBL" id="LCDO01000013">
    <property type="protein sequence ID" value="KKS56385.1"/>
    <property type="molecule type" value="Genomic_DNA"/>
</dbReference>
<dbReference type="CDD" id="cd01900">
    <property type="entry name" value="YchF"/>
    <property type="match status" value="1"/>
</dbReference>
<dbReference type="InterPro" id="IPR012676">
    <property type="entry name" value="TGS-like"/>
</dbReference>
<dbReference type="InterPro" id="IPR013029">
    <property type="entry name" value="YchF_C"/>
</dbReference>
<accession>A0A0G1A5V5</accession>
<dbReference type="Gene3D" id="3.10.20.30">
    <property type="match status" value="1"/>
</dbReference>
<dbReference type="GO" id="GO:0043023">
    <property type="term" value="F:ribosomal large subunit binding"/>
    <property type="evidence" value="ECO:0007669"/>
    <property type="project" value="UniProtKB-UniRule"/>
</dbReference>
<protein>
    <recommendedName>
        <fullName evidence="6">Ribosome-binding ATPase YchF</fullName>
    </recommendedName>
</protein>
<organism evidence="9 10">
    <name type="scientific">Candidatus Magasanikbacteria bacterium GW2011_GWA2_42_32</name>
    <dbReference type="NCBI Taxonomy" id="1619039"/>
    <lineage>
        <taxon>Bacteria</taxon>
        <taxon>Candidatus Magasanikiibacteriota</taxon>
    </lineage>
</organism>
<keyword evidence="4 6" id="KW-0067">ATP-binding</keyword>
<dbReference type="SUPFAM" id="SSF81271">
    <property type="entry name" value="TGS-like"/>
    <property type="match status" value="1"/>
</dbReference>
<dbReference type="FunFam" id="3.10.20.30:FF:000001">
    <property type="entry name" value="Ribosome-binding ATPase YchF"/>
    <property type="match status" value="1"/>
</dbReference>
<comment type="cofactor">
    <cofactor evidence="1">
        <name>Mg(2+)</name>
        <dbReference type="ChEBI" id="CHEBI:18420"/>
    </cofactor>
</comment>
<evidence type="ECO:0000256" key="3">
    <source>
        <dbReference type="ARBA" id="ARBA00022741"/>
    </source>
</evidence>
<dbReference type="GO" id="GO:0005525">
    <property type="term" value="F:GTP binding"/>
    <property type="evidence" value="ECO:0007669"/>
    <property type="project" value="InterPro"/>
</dbReference>
<evidence type="ECO:0000259" key="8">
    <source>
        <dbReference type="PROSITE" id="PS51880"/>
    </source>
</evidence>
<proteinExistence type="inferred from homology"/>
<dbReference type="CDD" id="cd04867">
    <property type="entry name" value="TGS_YchF_OLA1"/>
    <property type="match status" value="1"/>
</dbReference>
<dbReference type="GO" id="GO:0016887">
    <property type="term" value="F:ATP hydrolysis activity"/>
    <property type="evidence" value="ECO:0007669"/>
    <property type="project" value="UniProtKB-UniRule"/>
</dbReference>
<dbReference type="PROSITE" id="PS51710">
    <property type="entry name" value="G_OBG"/>
    <property type="match status" value="1"/>
</dbReference>
<dbReference type="Pfam" id="PF01926">
    <property type="entry name" value="MMR_HSR1"/>
    <property type="match status" value="1"/>
</dbReference>
<evidence type="ECO:0000313" key="10">
    <source>
        <dbReference type="Proteomes" id="UP000034837"/>
    </source>
</evidence>
<keyword evidence="3 6" id="KW-0547">Nucleotide-binding</keyword>
<evidence type="ECO:0000259" key="7">
    <source>
        <dbReference type="PROSITE" id="PS51710"/>
    </source>
</evidence>
<evidence type="ECO:0000256" key="1">
    <source>
        <dbReference type="ARBA" id="ARBA00001946"/>
    </source>
</evidence>
<dbReference type="AlphaFoldDB" id="A0A0G1A5V5"/>
<dbReference type="PRINTS" id="PR00326">
    <property type="entry name" value="GTP1OBG"/>
</dbReference>